<organism evidence="1 2">
    <name type="scientific">Mycobacterium paragordonae</name>
    <dbReference type="NCBI Taxonomy" id="1389713"/>
    <lineage>
        <taxon>Bacteria</taxon>
        <taxon>Bacillati</taxon>
        <taxon>Actinomycetota</taxon>
        <taxon>Actinomycetes</taxon>
        <taxon>Mycobacteriales</taxon>
        <taxon>Mycobacteriaceae</taxon>
        <taxon>Mycobacterium</taxon>
    </lineage>
</organism>
<reference evidence="1" key="1">
    <citation type="submission" date="2023-06" db="EMBL/GenBank/DDBJ databases">
        <title>Identification of two novel mycobacterium reveal diversities and complexities of Mycobacterium gordonae clade.</title>
        <authorList>
            <person name="Matsumoto Y."/>
            <person name="Nakamura S."/>
            <person name="Motooka D."/>
            <person name="Fukushima K."/>
        </authorList>
    </citation>
    <scope>NUCLEOTIDE SEQUENCE</scope>
    <source>
        <strain evidence="1">TY812</strain>
    </source>
</reference>
<evidence type="ECO:0000313" key="2">
    <source>
        <dbReference type="Proteomes" id="UP001229081"/>
    </source>
</evidence>
<evidence type="ECO:0000313" key="1">
    <source>
        <dbReference type="EMBL" id="MDP7733568.1"/>
    </source>
</evidence>
<accession>A0AAJ1S4S2</accession>
<dbReference type="EMBL" id="JAUFSA010000001">
    <property type="protein sequence ID" value="MDP7733568.1"/>
    <property type="molecule type" value="Genomic_DNA"/>
</dbReference>
<comment type="caution">
    <text evidence="1">The sequence shown here is derived from an EMBL/GenBank/DDBJ whole genome shotgun (WGS) entry which is preliminary data.</text>
</comment>
<dbReference type="RefSeq" id="WP_065164556.1">
    <property type="nucleotide sequence ID" value="NZ_JAUFSA010000001.1"/>
</dbReference>
<name>A0AAJ1S4S2_9MYCO</name>
<dbReference type="AlphaFoldDB" id="A0AAJ1S4S2"/>
<dbReference type="Proteomes" id="UP001229081">
    <property type="component" value="Unassembled WGS sequence"/>
</dbReference>
<sequence length="461" mass="48813">MAVLIVAVAWWMWRPGTGEGHGGQATAGRSAPPLGTPKELLIGFPLNRPLTTVWQSKAAELGLPADAPLGDLFASTGDKAYFLSQFVDLHCSGRCRPQAAWVYGVDTRTGTRLFNPVQLPNYQFAVTCFGNGPTTAVCLKADPPLTAWVIDLDHGKLTFTGPTDVAYSAYAGQPEAHPVGTSVGQSRLVSTVRGKGVYGMGSHTERTWFVPGTGFLSPGDNEVADDIPATPIAVSTGGGNDSDRVFSVIDGTDLTPAPPAGAALSRAVVYTGGFAYAYQNPGTRATGVRFYDTKGTFISDRPFGTSFVKLLNNPAMPIVAADGTFQVYTADGRQLSQFAAPEVAPDLRTIGTKLYVNIGEPSQKRWQQFDLMTGQPGPTCTGWQLKGTGPSGGGTYVASDGANILTETEELSGQFEVTDAATCQVLWQTPADAKLQIWKVGTGLLQIEKGSNVMTWLRPPA</sequence>
<proteinExistence type="predicted"/>
<gene>
    <name evidence="1" type="ORF">QXL92_02200</name>
</gene>
<protein>
    <submittedName>
        <fullName evidence="1">Uncharacterized protein</fullName>
    </submittedName>
</protein>